<dbReference type="Pfam" id="PF01037">
    <property type="entry name" value="AsnC_trans_reg"/>
    <property type="match status" value="1"/>
</dbReference>
<accession>A0A852V8Q6</accession>
<dbReference type="InterPro" id="IPR036388">
    <property type="entry name" value="WH-like_DNA-bd_sf"/>
</dbReference>
<dbReference type="PANTHER" id="PTHR30154">
    <property type="entry name" value="LEUCINE-RESPONSIVE REGULATORY PROTEIN"/>
    <property type="match status" value="1"/>
</dbReference>
<dbReference type="Pfam" id="PF13404">
    <property type="entry name" value="HTH_AsnC-type"/>
    <property type="match status" value="2"/>
</dbReference>
<sequence length="344" mass="37358">MQPLGEADLRVVAALQVNGRATWDRIGRVLGEPTRNVARRAARLIESGVLSVVGLVDDRRLGSAVLRLRCRPGTVIDAGEALAELPETRFAALVSGSIDCTAELSVADDAMIDLLFRGIPSIDGVVESVAYPALRYFKTPQEWHLDVLTPQEVEGLREQWAPLPGRLQRPREAPPAEDARIIAAVVTDGRATHAEVASAAGISESTARRRLDSLLRRGILRIRAEIEPAYLGLPVEAVLWLRVAECEVEAAGHALAALPEVRYLVAVAGDHQLVAHVVVPGRPELYEFLRGIGGLPGMRAIETTVVLRPLKRGFMIKRDGRVERWVGPIEAYHGTPGRDAEAVP</sequence>
<dbReference type="SMART" id="SM00344">
    <property type="entry name" value="HTH_ASNC"/>
    <property type="match status" value="2"/>
</dbReference>
<dbReference type="AlphaFoldDB" id="A0A852V8Q6"/>
<evidence type="ECO:0000256" key="2">
    <source>
        <dbReference type="ARBA" id="ARBA00023125"/>
    </source>
</evidence>
<dbReference type="EMBL" id="JACCCO010000002">
    <property type="protein sequence ID" value="NYF42475.1"/>
    <property type="molecule type" value="Genomic_DNA"/>
</dbReference>
<dbReference type="PRINTS" id="PR00033">
    <property type="entry name" value="HTHASNC"/>
</dbReference>
<evidence type="ECO:0000256" key="3">
    <source>
        <dbReference type="ARBA" id="ARBA00023163"/>
    </source>
</evidence>
<protein>
    <submittedName>
        <fullName evidence="5">Lrp/AsnC family transcriptional regulator for asnA, asnC and gidA</fullName>
    </submittedName>
</protein>
<keyword evidence="3" id="KW-0804">Transcription</keyword>
<dbReference type="RefSeq" id="WP_179825098.1">
    <property type="nucleotide sequence ID" value="NZ_CP192034.1"/>
</dbReference>
<dbReference type="InterPro" id="IPR019888">
    <property type="entry name" value="Tscrpt_reg_AsnC-like"/>
</dbReference>
<name>A0A852V8Q6_9ACTN</name>
<dbReference type="GO" id="GO:0005829">
    <property type="term" value="C:cytosol"/>
    <property type="evidence" value="ECO:0007669"/>
    <property type="project" value="TreeGrafter"/>
</dbReference>
<dbReference type="GO" id="GO:0043565">
    <property type="term" value="F:sequence-specific DNA binding"/>
    <property type="evidence" value="ECO:0007669"/>
    <property type="project" value="InterPro"/>
</dbReference>
<keyword evidence="1" id="KW-0805">Transcription regulation</keyword>
<dbReference type="InterPro" id="IPR000485">
    <property type="entry name" value="AsnC-type_HTH_dom"/>
</dbReference>
<dbReference type="Gene3D" id="1.10.10.10">
    <property type="entry name" value="Winged helix-like DNA-binding domain superfamily/Winged helix DNA-binding domain"/>
    <property type="match status" value="2"/>
</dbReference>
<dbReference type="SUPFAM" id="SSF46785">
    <property type="entry name" value="Winged helix' DNA-binding domain"/>
    <property type="match status" value="2"/>
</dbReference>
<evidence type="ECO:0000313" key="6">
    <source>
        <dbReference type="Proteomes" id="UP000576393"/>
    </source>
</evidence>
<dbReference type="GO" id="GO:0043200">
    <property type="term" value="P:response to amino acid"/>
    <property type="evidence" value="ECO:0007669"/>
    <property type="project" value="TreeGrafter"/>
</dbReference>
<dbReference type="PANTHER" id="PTHR30154:SF34">
    <property type="entry name" value="TRANSCRIPTIONAL REGULATOR AZLB"/>
    <property type="match status" value="1"/>
</dbReference>
<dbReference type="InterPro" id="IPR019887">
    <property type="entry name" value="Tscrpt_reg_AsnC/Lrp_C"/>
</dbReference>
<comment type="caution">
    <text evidence="5">The sequence shown here is derived from an EMBL/GenBank/DDBJ whole genome shotgun (WGS) entry which is preliminary data.</text>
</comment>
<feature type="domain" description="HTH asnC-type" evidence="4">
    <location>
        <begin position="180"/>
        <end position="234"/>
    </location>
</feature>
<organism evidence="5 6">
    <name type="scientific">Streptosporangium sandarakinum</name>
    <dbReference type="NCBI Taxonomy" id="1260955"/>
    <lineage>
        <taxon>Bacteria</taxon>
        <taxon>Bacillati</taxon>
        <taxon>Actinomycetota</taxon>
        <taxon>Actinomycetes</taxon>
        <taxon>Streptosporangiales</taxon>
        <taxon>Streptosporangiaceae</taxon>
        <taxon>Streptosporangium</taxon>
    </lineage>
</organism>
<dbReference type="Gene3D" id="3.30.70.920">
    <property type="match status" value="2"/>
</dbReference>
<dbReference type="InterPro" id="IPR011008">
    <property type="entry name" value="Dimeric_a/b-barrel"/>
</dbReference>
<keyword evidence="6" id="KW-1185">Reference proteome</keyword>
<keyword evidence="2" id="KW-0238">DNA-binding</keyword>
<reference evidence="5 6" key="1">
    <citation type="submission" date="2020-07" db="EMBL/GenBank/DDBJ databases">
        <title>Sequencing the genomes of 1000 actinobacteria strains.</title>
        <authorList>
            <person name="Klenk H.-P."/>
        </authorList>
    </citation>
    <scope>NUCLEOTIDE SEQUENCE [LARGE SCALE GENOMIC DNA]</scope>
    <source>
        <strain evidence="5 6">DSM 45763</strain>
    </source>
</reference>
<gene>
    <name evidence="5" type="ORF">HDA43_004676</name>
</gene>
<evidence type="ECO:0000259" key="4">
    <source>
        <dbReference type="PROSITE" id="PS50956"/>
    </source>
</evidence>
<evidence type="ECO:0000313" key="5">
    <source>
        <dbReference type="EMBL" id="NYF42475.1"/>
    </source>
</evidence>
<proteinExistence type="predicted"/>
<dbReference type="PROSITE" id="PS50956">
    <property type="entry name" value="HTH_ASNC_2"/>
    <property type="match status" value="1"/>
</dbReference>
<dbReference type="Proteomes" id="UP000576393">
    <property type="component" value="Unassembled WGS sequence"/>
</dbReference>
<dbReference type="SUPFAM" id="SSF54909">
    <property type="entry name" value="Dimeric alpha+beta barrel"/>
    <property type="match status" value="2"/>
</dbReference>
<evidence type="ECO:0000256" key="1">
    <source>
        <dbReference type="ARBA" id="ARBA00023015"/>
    </source>
</evidence>
<dbReference type="InterPro" id="IPR036390">
    <property type="entry name" value="WH_DNA-bd_sf"/>
</dbReference>